<protein>
    <submittedName>
        <fullName evidence="6">Voltage-gated chloride channel protein</fullName>
    </submittedName>
</protein>
<comment type="caution">
    <text evidence="6">The sequence shown here is derived from an EMBL/GenBank/DDBJ whole genome shotgun (WGS) entry which is preliminary data.</text>
</comment>
<evidence type="ECO:0000256" key="2">
    <source>
        <dbReference type="ARBA" id="ARBA00022692"/>
    </source>
</evidence>
<organism evidence="6 8">
    <name type="scientific">Dorea formicigenerans</name>
    <dbReference type="NCBI Taxonomy" id="39486"/>
    <lineage>
        <taxon>Bacteria</taxon>
        <taxon>Bacillati</taxon>
        <taxon>Bacillota</taxon>
        <taxon>Clostridia</taxon>
        <taxon>Lachnospirales</taxon>
        <taxon>Lachnospiraceae</taxon>
        <taxon>Dorea</taxon>
    </lineage>
</organism>
<accession>A0A3E4F5L5</accession>
<dbReference type="GO" id="GO:0016020">
    <property type="term" value="C:membrane"/>
    <property type="evidence" value="ECO:0007669"/>
    <property type="project" value="UniProtKB-SubCell"/>
</dbReference>
<proteinExistence type="predicted"/>
<evidence type="ECO:0000313" key="8">
    <source>
        <dbReference type="Proteomes" id="UP000260664"/>
    </source>
</evidence>
<gene>
    <name evidence="7" type="ORF">DW885_11850</name>
    <name evidence="6" type="ORF">DXD84_08175</name>
</gene>
<evidence type="ECO:0000313" key="9">
    <source>
        <dbReference type="Proteomes" id="UP000284883"/>
    </source>
</evidence>
<dbReference type="RefSeq" id="WP_117495090.1">
    <property type="nucleotide sequence ID" value="NZ_QSGQ01000008.1"/>
</dbReference>
<feature type="transmembrane region" description="Helical" evidence="5">
    <location>
        <begin position="15"/>
        <end position="38"/>
    </location>
</feature>
<feature type="transmembrane region" description="Helical" evidence="5">
    <location>
        <begin position="142"/>
        <end position="167"/>
    </location>
</feature>
<name>A0A3E4F5L5_9FIRM</name>
<dbReference type="SUPFAM" id="SSF81340">
    <property type="entry name" value="Clc chloride channel"/>
    <property type="match status" value="1"/>
</dbReference>
<feature type="transmembrane region" description="Helical" evidence="5">
    <location>
        <begin position="325"/>
        <end position="351"/>
    </location>
</feature>
<dbReference type="InterPro" id="IPR050368">
    <property type="entry name" value="ClC-type_chloride_channel"/>
</dbReference>
<feature type="transmembrane region" description="Helical" evidence="5">
    <location>
        <begin position="90"/>
        <end position="109"/>
    </location>
</feature>
<keyword evidence="2 5" id="KW-0812">Transmembrane</keyword>
<dbReference type="GO" id="GO:0015108">
    <property type="term" value="F:chloride transmembrane transporter activity"/>
    <property type="evidence" value="ECO:0007669"/>
    <property type="project" value="InterPro"/>
</dbReference>
<feature type="transmembrane region" description="Helical" evidence="5">
    <location>
        <begin position="50"/>
        <end position="69"/>
    </location>
</feature>
<dbReference type="Gene3D" id="1.10.3080.10">
    <property type="entry name" value="Clc chloride channel"/>
    <property type="match status" value="1"/>
</dbReference>
<dbReference type="EMBL" id="QSOI01000008">
    <property type="protein sequence ID" value="RGI84147.1"/>
    <property type="molecule type" value="Genomic_DNA"/>
</dbReference>
<evidence type="ECO:0000256" key="4">
    <source>
        <dbReference type="ARBA" id="ARBA00023136"/>
    </source>
</evidence>
<feature type="transmembrane region" description="Helical" evidence="5">
    <location>
        <begin position="179"/>
        <end position="198"/>
    </location>
</feature>
<keyword evidence="3 5" id="KW-1133">Transmembrane helix</keyword>
<dbReference type="Pfam" id="PF00654">
    <property type="entry name" value="Voltage_CLC"/>
    <property type="match status" value="1"/>
</dbReference>
<evidence type="ECO:0000256" key="5">
    <source>
        <dbReference type="SAM" id="Phobius"/>
    </source>
</evidence>
<dbReference type="PANTHER" id="PTHR43427">
    <property type="entry name" value="CHLORIDE CHANNEL PROTEIN CLC-E"/>
    <property type="match status" value="1"/>
</dbReference>
<dbReference type="InterPro" id="IPR001807">
    <property type="entry name" value="ClC"/>
</dbReference>
<feature type="transmembrane region" description="Helical" evidence="5">
    <location>
        <begin position="293"/>
        <end position="313"/>
    </location>
</feature>
<evidence type="ECO:0000313" key="7">
    <source>
        <dbReference type="EMBL" id="RHB37454.1"/>
    </source>
</evidence>
<dbReference type="Proteomes" id="UP000260664">
    <property type="component" value="Unassembled WGS sequence"/>
</dbReference>
<comment type="subcellular location">
    <subcellularLocation>
        <location evidence="1">Membrane</location>
        <topology evidence="1">Multi-pass membrane protein</topology>
    </subcellularLocation>
</comment>
<dbReference type="InterPro" id="IPR014743">
    <property type="entry name" value="Cl-channel_core"/>
</dbReference>
<dbReference type="Proteomes" id="UP000284883">
    <property type="component" value="Unassembled WGS sequence"/>
</dbReference>
<dbReference type="EMBL" id="QSGQ01000008">
    <property type="protein sequence ID" value="RHB37454.1"/>
    <property type="molecule type" value="Genomic_DNA"/>
</dbReference>
<dbReference type="AlphaFoldDB" id="A0A3E4F5L5"/>
<evidence type="ECO:0000256" key="1">
    <source>
        <dbReference type="ARBA" id="ARBA00004141"/>
    </source>
</evidence>
<evidence type="ECO:0000256" key="3">
    <source>
        <dbReference type="ARBA" id="ARBA00022989"/>
    </source>
</evidence>
<sequence length="407" mass="43929">MTKEKQEHLILQIKYVFLALIVGICVGIVDTIFGRGLLAISAFRTAHYQYLLPFLPLTGLLIIWLYQHFSSLSLKGMSLIFETGQKKREEIPLALVPLVMICTWITHLFGGSAGREGVAVQIGATISHEAGRRLHIKGKTPVMLITGMAAGFGGLFQTPLAAVFFAMEVIVAGYMEYDALLPALIAAYTASTTSHMLGLEKFAVNITENWNISGSRDVLILIILGVVFGLTGRFFSALLQKAKKLFGEKISNPFIRIATLAVPLAILLFAIHSGRYTGLGTNLISASFAGETIYGYDWILKLLFTIFTLAIGFQGGEVTPLFSIGASLGIILGSLLGIPPVICAALGYAAVFGSATNTLFAPILIGLEVFGSQNIIPLMLVCIIAYLVNGNRSIYGAQQKALCRFEE</sequence>
<dbReference type="PRINTS" id="PR00762">
    <property type="entry name" value="CLCHANNEL"/>
</dbReference>
<evidence type="ECO:0000313" key="6">
    <source>
        <dbReference type="EMBL" id="RGI84147.1"/>
    </source>
</evidence>
<feature type="transmembrane region" description="Helical" evidence="5">
    <location>
        <begin position="218"/>
        <end position="242"/>
    </location>
</feature>
<feature type="transmembrane region" description="Helical" evidence="5">
    <location>
        <begin position="254"/>
        <end position="273"/>
    </location>
</feature>
<feature type="transmembrane region" description="Helical" evidence="5">
    <location>
        <begin position="363"/>
        <end position="388"/>
    </location>
</feature>
<reference evidence="8 9" key="1">
    <citation type="submission" date="2018-08" db="EMBL/GenBank/DDBJ databases">
        <title>A genome reference for cultivated species of the human gut microbiota.</title>
        <authorList>
            <person name="Zou Y."/>
            <person name="Xue W."/>
            <person name="Luo G."/>
        </authorList>
    </citation>
    <scope>NUCLEOTIDE SEQUENCE [LARGE SCALE GENOMIC DNA]</scope>
    <source>
        <strain evidence="7 9">AM40-15AC</strain>
        <strain evidence="6 8">TM09-19AC</strain>
    </source>
</reference>
<dbReference type="PANTHER" id="PTHR43427:SF12">
    <property type="entry name" value="CHLORIDE TRANSPORTER"/>
    <property type="match status" value="1"/>
</dbReference>
<keyword evidence="4 5" id="KW-0472">Membrane</keyword>